<evidence type="ECO:0000313" key="3">
    <source>
        <dbReference type="Proteomes" id="UP000601435"/>
    </source>
</evidence>
<feature type="compositionally biased region" description="Basic residues" evidence="1">
    <location>
        <begin position="51"/>
        <end position="62"/>
    </location>
</feature>
<protein>
    <submittedName>
        <fullName evidence="2">Uncharacterized protein</fullName>
    </submittedName>
</protein>
<feature type="region of interest" description="Disordered" evidence="1">
    <location>
        <begin position="1"/>
        <end position="62"/>
    </location>
</feature>
<comment type="caution">
    <text evidence="2">The sequence shown here is derived from an EMBL/GenBank/DDBJ whole genome shotgun (WGS) entry which is preliminary data.</text>
</comment>
<gene>
    <name evidence="2" type="ORF">SNEC2469_LOCUS29377</name>
</gene>
<name>A0A813B552_9DINO</name>
<evidence type="ECO:0000256" key="1">
    <source>
        <dbReference type="SAM" id="MobiDB-lite"/>
    </source>
</evidence>
<dbReference type="AlphaFoldDB" id="A0A813B552"/>
<organism evidence="2 3">
    <name type="scientific">Symbiodinium necroappetens</name>
    <dbReference type="NCBI Taxonomy" id="1628268"/>
    <lineage>
        <taxon>Eukaryota</taxon>
        <taxon>Sar</taxon>
        <taxon>Alveolata</taxon>
        <taxon>Dinophyceae</taxon>
        <taxon>Suessiales</taxon>
        <taxon>Symbiodiniaceae</taxon>
        <taxon>Symbiodinium</taxon>
    </lineage>
</organism>
<reference evidence="2" key="1">
    <citation type="submission" date="2021-02" db="EMBL/GenBank/DDBJ databases">
        <authorList>
            <person name="Dougan E. K."/>
            <person name="Rhodes N."/>
            <person name="Thang M."/>
            <person name="Chan C."/>
        </authorList>
    </citation>
    <scope>NUCLEOTIDE SEQUENCE</scope>
</reference>
<feature type="compositionally biased region" description="Low complexity" evidence="1">
    <location>
        <begin position="15"/>
        <end position="29"/>
    </location>
</feature>
<evidence type="ECO:0000313" key="2">
    <source>
        <dbReference type="EMBL" id="CAE7887498.1"/>
    </source>
</evidence>
<dbReference type="Proteomes" id="UP000601435">
    <property type="component" value="Unassembled WGS sequence"/>
</dbReference>
<proteinExistence type="predicted"/>
<keyword evidence="3" id="KW-1185">Reference proteome</keyword>
<accession>A0A813B552</accession>
<sequence length="62" mass="6353">MPLPRTGETPGATRAGVTMAGTAMDGTTMKQTGKARGHAAATRCNPLPANGRRRTARGRSSS</sequence>
<dbReference type="EMBL" id="CAJNJA010065958">
    <property type="protein sequence ID" value="CAE7887498.1"/>
    <property type="molecule type" value="Genomic_DNA"/>
</dbReference>